<dbReference type="InterPro" id="IPR029058">
    <property type="entry name" value="AB_hydrolase_fold"/>
</dbReference>
<reference evidence="2" key="1">
    <citation type="journal article" date="2014" name="Int. J. Syst. Evol. Microbiol.">
        <title>Complete genome sequence of Corynebacterium casei LMG S-19264T (=DSM 44701T), isolated from a smear-ripened cheese.</title>
        <authorList>
            <consortium name="US DOE Joint Genome Institute (JGI-PGF)"/>
            <person name="Walter F."/>
            <person name="Albersmeier A."/>
            <person name="Kalinowski J."/>
            <person name="Ruckert C."/>
        </authorList>
    </citation>
    <scope>NUCLEOTIDE SEQUENCE</scope>
    <source>
        <strain evidence="2">NBRC 108769</strain>
    </source>
</reference>
<name>A0AA37WDF2_9BACT</name>
<dbReference type="Proteomes" id="UP001156666">
    <property type="component" value="Unassembled WGS sequence"/>
</dbReference>
<gene>
    <name evidence="2" type="ORF">GCM10007940_05570</name>
</gene>
<dbReference type="GO" id="GO:0016787">
    <property type="term" value="F:hydrolase activity"/>
    <property type="evidence" value="ECO:0007669"/>
    <property type="project" value="InterPro"/>
</dbReference>
<sequence length="232" mass="25727">MLLFIFQSCSYFPEDFDRDETPSLTETIKYIKIGDQGSKALIFYPGGLVDPFAYVNMLSAVAGDDVVVFIPKVPYNLAILNINHAEEIKKAFPDIKEWSVGGHSLGGAVACFVINDHPSEYENLFLLAAYPSESTDLKSFEGTSIVLFGSNDGVADLEKLINSRDQFNNPVDVEDIDFIEKTASTSFFYQIEGGNHGNFGNYGFQKGDRESTITREEQQSTSILIMSKILAQ</sequence>
<dbReference type="AlphaFoldDB" id="A0AA37WDF2"/>
<feature type="domain" description="Alpha/beta hydrolase fold-5" evidence="1">
    <location>
        <begin position="40"/>
        <end position="219"/>
    </location>
</feature>
<evidence type="ECO:0000259" key="1">
    <source>
        <dbReference type="Pfam" id="PF12695"/>
    </source>
</evidence>
<reference evidence="2" key="2">
    <citation type="submission" date="2023-01" db="EMBL/GenBank/DDBJ databases">
        <title>Draft genome sequence of Portibacter lacus strain NBRC 108769.</title>
        <authorList>
            <person name="Sun Q."/>
            <person name="Mori K."/>
        </authorList>
    </citation>
    <scope>NUCLEOTIDE SEQUENCE</scope>
    <source>
        <strain evidence="2">NBRC 108769</strain>
    </source>
</reference>
<comment type="caution">
    <text evidence="2">The sequence shown here is derived from an EMBL/GenBank/DDBJ whole genome shotgun (WGS) entry which is preliminary data.</text>
</comment>
<accession>A0AA37WDF2</accession>
<keyword evidence="3" id="KW-1185">Reference proteome</keyword>
<evidence type="ECO:0000313" key="3">
    <source>
        <dbReference type="Proteomes" id="UP001156666"/>
    </source>
</evidence>
<dbReference type="Gene3D" id="3.40.50.1820">
    <property type="entry name" value="alpha/beta hydrolase"/>
    <property type="match status" value="1"/>
</dbReference>
<evidence type="ECO:0000313" key="2">
    <source>
        <dbReference type="EMBL" id="GLR15942.1"/>
    </source>
</evidence>
<protein>
    <submittedName>
        <fullName evidence="2">Carboxymethylenebutenolidase</fullName>
    </submittedName>
</protein>
<dbReference type="InterPro" id="IPR029059">
    <property type="entry name" value="AB_hydrolase_5"/>
</dbReference>
<proteinExistence type="predicted"/>
<dbReference type="Pfam" id="PF12695">
    <property type="entry name" value="Abhydrolase_5"/>
    <property type="match status" value="1"/>
</dbReference>
<dbReference type="EMBL" id="BSOH01000002">
    <property type="protein sequence ID" value="GLR15942.1"/>
    <property type="molecule type" value="Genomic_DNA"/>
</dbReference>
<organism evidence="2 3">
    <name type="scientific">Portibacter lacus</name>
    <dbReference type="NCBI Taxonomy" id="1099794"/>
    <lineage>
        <taxon>Bacteria</taxon>
        <taxon>Pseudomonadati</taxon>
        <taxon>Bacteroidota</taxon>
        <taxon>Saprospiria</taxon>
        <taxon>Saprospirales</taxon>
        <taxon>Haliscomenobacteraceae</taxon>
        <taxon>Portibacter</taxon>
    </lineage>
</organism>
<dbReference type="SUPFAM" id="SSF53474">
    <property type="entry name" value="alpha/beta-Hydrolases"/>
    <property type="match status" value="1"/>
</dbReference>